<evidence type="ECO:0000256" key="12">
    <source>
        <dbReference type="ARBA" id="ARBA00045139"/>
    </source>
</evidence>
<dbReference type="Pfam" id="PF00367">
    <property type="entry name" value="PTS_EIIB"/>
    <property type="match status" value="1"/>
</dbReference>
<feature type="transmembrane region" description="Helical" evidence="17">
    <location>
        <begin position="358"/>
        <end position="376"/>
    </location>
</feature>
<dbReference type="NCBIfam" id="TIGR00830">
    <property type="entry name" value="PTBA"/>
    <property type="match status" value="1"/>
</dbReference>
<comment type="catalytic activity">
    <reaction evidence="13">
        <text>N(pros)-phospho-L-histidyl-[protein](out) + sucrose = sucrose 6(G)-phosphate(in) + L-histidyl-[protein]</text>
        <dbReference type="Rhea" id="RHEA:49236"/>
        <dbReference type="Rhea" id="RHEA-COMP:9745"/>
        <dbReference type="Rhea" id="RHEA-COMP:9746"/>
        <dbReference type="ChEBI" id="CHEBI:17992"/>
        <dbReference type="ChEBI" id="CHEBI:29979"/>
        <dbReference type="ChEBI" id="CHEBI:64837"/>
        <dbReference type="ChEBI" id="CHEBI:91002"/>
        <dbReference type="EC" id="2.7.1.211"/>
    </reaction>
</comment>
<dbReference type="InterPro" id="IPR001996">
    <property type="entry name" value="PTS_IIB_1"/>
</dbReference>
<dbReference type="AlphaFoldDB" id="A0A210PCT0"/>
<evidence type="ECO:0000256" key="10">
    <source>
        <dbReference type="ARBA" id="ARBA00023136"/>
    </source>
</evidence>
<evidence type="ECO:0000256" key="9">
    <source>
        <dbReference type="ARBA" id="ARBA00022989"/>
    </source>
</evidence>
<dbReference type="InterPro" id="IPR050558">
    <property type="entry name" value="PTS_Sugar-Specific_Components"/>
</dbReference>
<dbReference type="NCBIfam" id="TIGR01995">
    <property type="entry name" value="PTS-II-ABC-beta"/>
    <property type="match status" value="1"/>
</dbReference>
<dbReference type="Gene3D" id="2.70.70.10">
    <property type="entry name" value="Glucose Permease (Domain IIA)"/>
    <property type="match status" value="1"/>
</dbReference>
<dbReference type="InterPro" id="IPR011055">
    <property type="entry name" value="Dup_hybrid_motif"/>
</dbReference>
<dbReference type="GO" id="GO:0090589">
    <property type="term" value="F:protein-phosphocysteine-trehalose phosphotransferase system transporter activity"/>
    <property type="evidence" value="ECO:0007669"/>
    <property type="project" value="TreeGrafter"/>
</dbReference>
<feature type="transmembrane region" description="Helical" evidence="17">
    <location>
        <begin position="326"/>
        <end position="346"/>
    </location>
</feature>
<keyword evidence="2" id="KW-0813">Transport</keyword>
<dbReference type="InterPro" id="IPR036878">
    <property type="entry name" value="Glu_permease_IIB"/>
</dbReference>
<evidence type="ECO:0000256" key="11">
    <source>
        <dbReference type="ARBA" id="ARBA00044053"/>
    </source>
</evidence>
<feature type="transmembrane region" description="Helical" evidence="17">
    <location>
        <begin position="147"/>
        <end position="167"/>
    </location>
</feature>
<comment type="caution">
    <text evidence="21">The sequence shown here is derived from an EMBL/GenBank/DDBJ whole genome shotgun (WGS) entry which is preliminary data.</text>
</comment>
<keyword evidence="7 17" id="KW-0812">Transmembrane</keyword>
<evidence type="ECO:0000256" key="8">
    <source>
        <dbReference type="ARBA" id="ARBA00022777"/>
    </source>
</evidence>
<dbReference type="SUPFAM" id="SSF55604">
    <property type="entry name" value="Glucose permease domain IIB"/>
    <property type="match status" value="1"/>
</dbReference>
<dbReference type="RefSeq" id="WP_056968040.1">
    <property type="nucleotide sequence ID" value="NZ_LNUB01000004.1"/>
</dbReference>
<evidence type="ECO:0000256" key="16">
    <source>
        <dbReference type="PROSITE-ProRule" id="PRU00421"/>
    </source>
</evidence>
<proteinExistence type="predicted"/>
<dbReference type="Gene3D" id="3.30.1360.60">
    <property type="entry name" value="Glucose permease domain IIB"/>
    <property type="match status" value="1"/>
</dbReference>
<evidence type="ECO:0000259" key="20">
    <source>
        <dbReference type="PROSITE" id="PS51103"/>
    </source>
</evidence>
<reference evidence="21 22" key="1">
    <citation type="submission" date="2017-03" db="EMBL/GenBank/DDBJ databases">
        <title>Genome sequence of Lactobacillus kimchii KACC 12383.</title>
        <authorList>
            <person name="Chun J."/>
        </authorList>
    </citation>
    <scope>NUCLEOTIDE SEQUENCE [LARGE SCALE GENOMIC DNA]</scope>
    <source>
        <strain evidence="21 22">KACC 12383</strain>
    </source>
</reference>
<evidence type="ECO:0000256" key="2">
    <source>
        <dbReference type="ARBA" id="ARBA00022448"/>
    </source>
</evidence>
<dbReference type="GO" id="GO:0015771">
    <property type="term" value="P:trehalose transport"/>
    <property type="evidence" value="ECO:0007669"/>
    <property type="project" value="TreeGrafter"/>
</dbReference>
<dbReference type="GO" id="GO:0005886">
    <property type="term" value="C:plasma membrane"/>
    <property type="evidence" value="ECO:0007669"/>
    <property type="project" value="UniProtKB-SubCell"/>
</dbReference>
<accession>A0A210PCT0</accession>
<dbReference type="PROSITE" id="PS51103">
    <property type="entry name" value="PTS_EIIC_TYPE_1"/>
    <property type="match status" value="1"/>
</dbReference>
<dbReference type="PROSITE" id="PS51093">
    <property type="entry name" value="PTS_EIIA_TYPE_1"/>
    <property type="match status" value="1"/>
</dbReference>
<evidence type="ECO:0000259" key="19">
    <source>
        <dbReference type="PROSITE" id="PS51098"/>
    </source>
</evidence>
<keyword evidence="9 17" id="KW-1133">Transmembrane helix</keyword>
<dbReference type="InterPro" id="IPR013013">
    <property type="entry name" value="PTS_EIIC_1"/>
</dbReference>
<evidence type="ECO:0000256" key="7">
    <source>
        <dbReference type="ARBA" id="ARBA00022692"/>
    </source>
</evidence>
<evidence type="ECO:0000313" key="21">
    <source>
        <dbReference type="EMBL" id="OWF34293.1"/>
    </source>
</evidence>
<dbReference type="InterPro" id="IPR001127">
    <property type="entry name" value="PTS_EIIA_1_perm"/>
</dbReference>
<dbReference type="PROSITE" id="PS01035">
    <property type="entry name" value="PTS_EIIB_TYPE_1_CYS"/>
    <property type="match status" value="1"/>
</dbReference>
<keyword evidence="8" id="KW-0418">Kinase</keyword>
<keyword evidence="4" id="KW-0762">Sugar transport</keyword>
<dbReference type="PANTHER" id="PTHR30175:SF1">
    <property type="entry name" value="PTS SYSTEM ARBUTIN-, CELLOBIOSE-, AND SALICIN-SPECIFIC EIIBC COMPONENT-RELATED"/>
    <property type="match status" value="1"/>
</dbReference>
<keyword evidence="5 21" id="KW-0808">Transferase</keyword>
<dbReference type="GO" id="GO:0009401">
    <property type="term" value="P:phosphoenolpyruvate-dependent sugar phosphotransferase system"/>
    <property type="evidence" value="ECO:0007669"/>
    <property type="project" value="UniProtKB-KW"/>
</dbReference>
<dbReference type="CDD" id="cd00212">
    <property type="entry name" value="PTS_IIB_glc"/>
    <property type="match status" value="1"/>
</dbReference>
<evidence type="ECO:0000256" key="15">
    <source>
        <dbReference type="ARBA" id="ARBA00081008"/>
    </source>
</evidence>
<feature type="domain" description="PTS EIIA type-1" evidence="18">
    <location>
        <begin position="495"/>
        <end position="600"/>
    </location>
</feature>
<dbReference type="InterPro" id="IPR011297">
    <property type="entry name" value="PTS_IIABC_b_glu"/>
</dbReference>
<dbReference type="InterPro" id="IPR003352">
    <property type="entry name" value="PTS_EIIC"/>
</dbReference>
<evidence type="ECO:0000256" key="14">
    <source>
        <dbReference type="ARBA" id="ARBA00074554"/>
    </source>
</evidence>
<evidence type="ECO:0000256" key="4">
    <source>
        <dbReference type="ARBA" id="ARBA00022597"/>
    </source>
</evidence>
<feature type="transmembrane region" description="Helical" evidence="17">
    <location>
        <begin position="106"/>
        <end position="127"/>
    </location>
</feature>
<comment type="subcellular location">
    <subcellularLocation>
        <location evidence="1">Cell membrane</location>
        <topology evidence="1">Multi-pass membrane protein</topology>
    </subcellularLocation>
</comment>
<keyword evidence="6" id="KW-0598">Phosphotransferase system</keyword>
<sequence length="628" mass="68088">MKNEELADAIIKNIGGTENIESLIHCVTRLRFVLKDESLAQDKTIGNLDGVISVVKSGGQYQVVIGNKVGTIYDAIMNKYQIKGQDDDVKEKTSDNQEKQNLFNRFVHMIIAIVGPMIGVIATAGILKGLTALLTSIHVISNTSSTYTILYAISDAMFYFLPVLVGFSAAKYFKANQYIGAGLGLALCYPTLVQAYSAGKAMNFFGIPVVLANYTSSLFPVIFAVWLMAITEKYLNKHVSDSIKSIIVPFLAFLVGILPTLIIAGPILTYVSQLLSKLVLGIYNFAPVVAGVILGAFWQVIVIFGLHYAFIPVLMNNITTLHYDPINAILTVTVFAQMGGALGVWLKSKQTKTKNIAGAAAFSAFLGVTEPAIYGISLKFKRVFAMTFIGGGIGGAIMTLMNAKMYSFGANGIFSGPLYINPKGIDNSLWAFIIADVVSLIVTTILTYLFGYKDIVDESETDTNKTKPSTGIVLNNQNIDSPLDGKTIALTEVNDQVFSSGAMGSGFAVIPNNDSKVYAPFNGSVVTVFETKHALGLISDNGVEMLIHMGINTVELKGEPFDIKVKTGDTIKKGQLLAEVDWQDIKNKNYDPTTMVVITNTMEYKQINNLDLKNKQPVSVGDAILRID</sequence>
<feature type="transmembrane region" description="Helical" evidence="17">
    <location>
        <begin position="247"/>
        <end position="268"/>
    </location>
</feature>
<dbReference type="GO" id="GO:0008982">
    <property type="term" value="F:protein-N(PI)-phosphohistidine-sugar phosphotransferase activity"/>
    <property type="evidence" value="ECO:0007669"/>
    <property type="project" value="InterPro"/>
</dbReference>
<evidence type="ECO:0000313" key="22">
    <source>
        <dbReference type="Proteomes" id="UP000196649"/>
    </source>
</evidence>
<dbReference type="FunFam" id="2.70.70.10:FF:000001">
    <property type="entry name" value="PTS system glucose-specific IIA component"/>
    <property type="match status" value="1"/>
</dbReference>
<evidence type="ECO:0000256" key="3">
    <source>
        <dbReference type="ARBA" id="ARBA00022475"/>
    </source>
</evidence>
<feature type="domain" description="PTS EIIC type-1" evidence="20">
    <location>
        <begin position="108"/>
        <end position="462"/>
    </location>
</feature>
<feature type="active site" description="Phosphocysteine intermediate; for EIIB activity" evidence="16">
    <location>
        <position position="26"/>
    </location>
</feature>
<dbReference type="PROSITE" id="PS51098">
    <property type="entry name" value="PTS_EIIB_TYPE_1"/>
    <property type="match status" value="1"/>
</dbReference>
<evidence type="ECO:0000256" key="5">
    <source>
        <dbReference type="ARBA" id="ARBA00022679"/>
    </source>
</evidence>
<evidence type="ECO:0000256" key="17">
    <source>
        <dbReference type="SAM" id="Phobius"/>
    </source>
</evidence>
<keyword evidence="3" id="KW-1003">Cell membrane</keyword>
<name>A0A210PCT0_9LACO</name>
<feature type="transmembrane region" description="Helical" evidence="17">
    <location>
        <begin position="383"/>
        <end position="401"/>
    </location>
</feature>
<organism evidence="21 22">
    <name type="scientific">Companilactobacillus kimchii</name>
    <dbReference type="NCBI Taxonomy" id="2801452"/>
    <lineage>
        <taxon>Bacteria</taxon>
        <taxon>Bacillati</taxon>
        <taxon>Bacillota</taxon>
        <taxon>Bacilli</taxon>
        <taxon>Lactobacillales</taxon>
        <taxon>Lactobacillaceae</taxon>
        <taxon>Companilactobacillus</taxon>
    </lineage>
</organism>
<evidence type="ECO:0000256" key="1">
    <source>
        <dbReference type="ARBA" id="ARBA00004651"/>
    </source>
</evidence>
<dbReference type="Proteomes" id="UP000196649">
    <property type="component" value="Unassembled WGS sequence"/>
</dbReference>
<dbReference type="PROSITE" id="PS00371">
    <property type="entry name" value="PTS_EIIA_TYPE_1_HIS"/>
    <property type="match status" value="1"/>
</dbReference>
<feature type="domain" description="PTS EIIB type-1" evidence="19">
    <location>
        <begin position="4"/>
        <end position="86"/>
    </location>
</feature>
<protein>
    <recommendedName>
        <fullName evidence="14">PTS system sucrose-specific EIIBCA component</fullName>
        <ecNumber evidence="11">2.7.1.211</ecNumber>
    </recommendedName>
    <alternativeName>
        <fullName evidence="15">EIIBCA-Scr</fullName>
    </alternativeName>
</protein>
<dbReference type="Pfam" id="PF02378">
    <property type="entry name" value="PTS_EIIC"/>
    <property type="match status" value="1"/>
</dbReference>
<dbReference type="SUPFAM" id="SSF51261">
    <property type="entry name" value="Duplicated hybrid motif"/>
    <property type="match status" value="1"/>
</dbReference>
<feature type="transmembrane region" description="Helical" evidence="17">
    <location>
        <begin position="204"/>
        <end position="227"/>
    </location>
</feature>
<feature type="transmembrane region" description="Helical" evidence="17">
    <location>
        <begin position="288"/>
        <end position="314"/>
    </location>
</feature>
<dbReference type="FunFam" id="3.30.1360.60:FF:000001">
    <property type="entry name" value="PTS system glucose-specific IIBC component PtsG"/>
    <property type="match status" value="1"/>
</dbReference>
<feature type="transmembrane region" description="Helical" evidence="17">
    <location>
        <begin position="179"/>
        <end position="198"/>
    </location>
</feature>
<evidence type="ECO:0000256" key="13">
    <source>
        <dbReference type="ARBA" id="ARBA00048931"/>
    </source>
</evidence>
<dbReference type="PANTHER" id="PTHR30175">
    <property type="entry name" value="PHOSPHOTRANSFERASE SYSTEM TRANSPORT PROTEIN"/>
    <property type="match status" value="1"/>
</dbReference>
<dbReference type="InterPro" id="IPR018113">
    <property type="entry name" value="PTrfase_EIIB_Cys"/>
</dbReference>
<dbReference type="EMBL" id="MXAL01000001">
    <property type="protein sequence ID" value="OWF34293.1"/>
    <property type="molecule type" value="Genomic_DNA"/>
</dbReference>
<evidence type="ECO:0000256" key="6">
    <source>
        <dbReference type="ARBA" id="ARBA00022683"/>
    </source>
</evidence>
<comment type="function">
    <text evidence="12">The phosphoenolpyruvate-dependent sugar phosphotransferase system (sugar PTS), a major carbohydrate active transport system, catalyzes the phosphorylation of incoming sugar substrates concomitantly with their translocation across the cell membrane. This system is involved in sucrose transport.</text>
</comment>
<evidence type="ECO:0000259" key="18">
    <source>
        <dbReference type="PROSITE" id="PS51093"/>
    </source>
</evidence>
<dbReference type="GO" id="GO:0016301">
    <property type="term" value="F:kinase activity"/>
    <property type="evidence" value="ECO:0007669"/>
    <property type="project" value="UniProtKB-KW"/>
</dbReference>
<gene>
    <name evidence="21" type="primary">scrA</name>
    <name evidence="21" type="ORF">LKACC12383_00206</name>
</gene>
<dbReference type="Pfam" id="PF00358">
    <property type="entry name" value="PTS_EIIA_1"/>
    <property type="match status" value="1"/>
</dbReference>
<dbReference type="EC" id="2.7.1.211" evidence="11"/>
<feature type="transmembrane region" description="Helical" evidence="17">
    <location>
        <begin position="429"/>
        <end position="450"/>
    </location>
</feature>
<keyword evidence="10 17" id="KW-0472">Membrane</keyword>